<keyword evidence="1" id="KW-0472">Membrane</keyword>
<reference evidence="2 3" key="1">
    <citation type="journal article" date="2016" name="Mol. Biol. Evol.">
        <title>Comparative Genomics of Early-Diverging Mushroom-Forming Fungi Provides Insights into the Origins of Lignocellulose Decay Capabilities.</title>
        <authorList>
            <person name="Nagy L.G."/>
            <person name="Riley R."/>
            <person name="Tritt A."/>
            <person name="Adam C."/>
            <person name="Daum C."/>
            <person name="Floudas D."/>
            <person name="Sun H."/>
            <person name="Yadav J.S."/>
            <person name="Pangilinan J."/>
            <person name="Larsson K.H."/>
            <person name="Matsuura K."/>
            <person name="Barry K."/>
            <person name="Labutti K."/>
            <person name="Kuo R."/>
            <person name="Ohm R.A."/>
            <person name="Bhattacharya S.S."/>
            <person name="Shirouzu T."/>
            <person name="Yoshinaga Y."/>
            <person name="Martin F.M."/>
            <person name="Grigoriev I.V."/>
            <person name="Hibbett D.S."/>
        </authorList>
    </citation>
    <scope>NUCLEOTIDE SEQUENCE [LARGE SCALE GENOMIC DNA]</scope>
    <source>
        <strain evidence="2 3">HHB12029</strain>
    </source>
</reference>
<keyword evidence="3" id="KW-1185">Reference proteome</keyword>
<feature type="transmembrane region" description="Helical" evidence="1">
    <location>
        <begin position="6"/>
        <end position="25"/>
    </location>
</feature>
<name>A0A165DKP5_EXIGL</name>
<proteinExistence type="predicted"/>
<dbReference type="Proteomes" id="UP000077266">
    <property type="component" value="Unassembled WGS sequence"/>
</dbReference>
<evidence type="ECO:0000313" key="2">
    <source>
        <dbReference type="EMBL" id="KZV84782.1"/>
    </source>
</evidence>
<protein>
    <submittedName>
        <fullName evidence="2">Uncharacterized protein</fullName>
    </submittedName>
</protein>
<organism evidence="2 3">
    <name type="scientific">Exidia glandulosa HHB12029</name>
    <dbReference type="NCBI Taxonomy" id="1314781"/>
    <lineage>
        <taxon>Eukaryota</taxon>
        <taxon>Fungi</taxon>
        <taxon>Dikarya</taxon>
        <taxon>Basidiomycota</taxon>
        <taxon>Agaricomycotina</taxon>
        <taxon>Agaricomycetes</taxon>
        <taxon>Auriculariales</taxon>
        <taxon>Exidiaceae</taxon>
        <taxon>Exidia</taxon>
    </lineage>
</organism>
<accession>A0A165DKP5</accession>
<evidence type="ECO:0000256" key="1">
    <source>
        <dbReference type="SAM" id="Phobius"/>
    </source>
</evidence>
<dbReference type="InParanoid" id="A0A165DKP5"/>
<dbReference type="EMBL" id="KV426211">
    <property type="protein sequence ID" value="KZV84782.1"/>
    <property type="molecule type" value="Genomic_DNA"/>
</dbReference>
<dbReference type="AlphaFoldDB" id="A0A165DKP5"/>
<evidence type="ECO:0000313" key="3">
    <source>
        <dbReference type="Proteomes" id="UP000077266"/>
    </source>
</evidence>
<keyword evidence="1" id="KW-1133">Transmembrane helix</keyword>
<gene>
    <name evidence="2" type="ORF">EXIGLDRAFT_278337</name>
</gene>
<keyword evidence="1" id="KW-0812">Transmembrane</keyword>
<sequence length="71" mass="7872">MEHYKLGLYILLPVAAMGTFAPALLRDMRRVLIEGDSEGTLPTLTSLGFRRTSRSQGRSSIFSHGQEIYAS</sequence>